<dbReference type="InterPro" id="IPR036974">
    <property type="entry name" value="PUA_sf"/>
</dbReference>
<dbReference type="InterPro" id="IPR019614">
    <property type="entry name" value="SAM-dep_methyl-trfase"/>
</dbReference>
<evidence type="ECO:0000256" key="8">
    <source>
        <dbReference type="ARBA" id="ARBA00038091"/>
    </source>
</evidence>
<dbReference type="Gene3D" id="3.30.750.80">
    <property type="entry name" value="RNA methyltransferase domain (HRMD) like"/>
    <property type="match status" value="1"/>
</dbReference>
<keyword evidence="5" id="KW-0808">Transferase</keyword>
<dbReference type="InterPro" id="IPR029063">
    <property type="entry name" value="SAM-dependent_MTases_sf"/>
</dbReference>
<comment type="subcellular location">
    <subcellularLocation>
        <location evidence="1">Cytoplasm</location>
    </subcellularLocation>
</comment>
<evidence type="ECO:0000256" key="3">
    <source>
        <dbReference type="ARBA" id="ARBA00022552"/>
    </source>
</evidence>
<dbReference type="EMBL" id="AP019791">
    <property type="protein sequence ID" value="BBL78272.1"/>
    <property type="molecule type" value="Genomic_DNA"/>
</dbReference>
<dbReference type="PANTHER" id="PTHR42873">
    <property type="entry name" value="RIBOSOMAL RNA LARGE SUBUNIT METHYLTRANSFERASE"/>
    <property type="match status" value="1"/>
</dbReference>
<dbReference type="Pfam" id="PF17785">
    <property type="entry name" value="PUA_3"/>
    <property type="match status" value="1"/>
</dbReference>
<dbReference type="Pfam" id="PF10672">
    <property type="entry name" value="Methyltrans_SAM"/>
    <property type="match status" value="1"/>
</dbReference>
<dbReference type="CDD" id="cd21153">
    <property type="entry name" value="PUA_RlmI"/>
    <property type="match status" value="1"/>
</dbReference>
<dbReference type="Gene3D" id="3.40.50.150">
    <property type="entry name" value="Vaccinia Virus protein VP39"/>
    <property type="match status" value="1"/>
</dbReference>
<dbReference type="InterPro" id="IPR002478">
    <property type="entry name" value="PUA"/>
</dbReference>
<evidence type="ECO:0000256" key="4">
    <source>
        <dbReference type="ARBA" id="ARBA00022603"/>
    </source>
</evidence>
<keyword evidence="2" id="KW-0963">Cytoplasm</keyword>
<organism evidence="10 11">
    <name type="scientific">Rubrobacter xylanophilus</name>
    <dbReference type="NCBI Taxonomy" id="49319"/>
    <lineage>
        <taxon>Bacteria</taxon>
        <taxon>Bacillati</taxon>
        <taxon>Actinomycetota</taxon>
        <taxon>Rubrobacteria</taxon>
        <taxon>Rubrobacterales</taxon>
        <taxon>Rubrobacteraceae</taxon>
        <taxon>Rubrobacter</taxon>
    </lineage>
</organism>
<keyword evidence="4" id="KW-0489">Methyltransferase</keyword>
<dbReference type="SMART" id="SM00359">
    <property type="entry name" value="PUA"/>
    <property type="match status" value="1"/>
</dbReference>
<evidence type="ECO:0000256" key="5">
    <source>
        <dbReference type="ARBA" id="ARBA00022679"/>
    </source>
</evidence>
<evidence type="ECO:0000256" key="6">
    <source>
        <dbReference type="ARBA" id="ARBA00022691"/>
    </source>
</evidence>
<keyword evidence="7" id="KW-0694">RNA-binding</keyword>
<evidence type="ECO:0000256" key="7">
    <source>
        <dbReference type="ARBA" id="ARBA00022884"/>
    </source>
</evidence>
<dbReference type="Proteomes" id="UP000318065">
    <property type="component" value="Chromosome"/>
</dbReference>
<protein>
    <recommendedName>
        <fullName evidence="9">PUA domain-containing protein</fullName>
    </recommendedName>
</protein>
<dbReference type="InterPro" id="IPR015947">
    <property type="entry name" value="PUA-like_sf"/>
</dbReference>
<dbReference type="GO" id="GO:0008168">
    <property type="term" value="F:methyltransferase activity"/>
    <property type="evidence" value="ECO:0007669"/>
    <property type="project" value="UniProtKB-KW"/>
</dbReference>
<dbReference type="PANTHER" id="PTHR42873:SF1">
    <property type="entry name" value="S-ADENOSYLMETHIONINE-DEPENDENT METHYLTRANSFERASE DOMAIN-CONTAINING PROTEIN"/>
    <property type="match status" value="1"/>
</dbReference>
<dbReference type="CDD" id="cd11572">
    <property type="entry name" value="RlmI_M_like"/>
    <property type="match status" value="1"/>
</dbReference>
<keyword evidence="3" id="KW-0698">rRNA processing</keyword>
<evidence type="ECO:0000313" key="10">
    <source>
        <dbReference type="EMBL" id="BBL78272.1"/>
    </source>
</evidence>
<dbReference type="AlphaFoldDB" id="A0A510HEA5"/>
<feature type="domain" description="PUA" evidence="9">
    <location>
        <begin position="6"/>
        <end position="89"/>
    </location>
</feature>
<name>A0A510HEA5_9ACTN</name>
<accession>A0A510HEA5</accession>
<sequence length="391" mass="43200">MGGKVPEAVVSGRGAARLRAGHPWVYRSDVLRAGGEAGDVVRVEDRRGRFLGYAFYNPRSEITLRVAERREGVKIGGEWFYGRLRAALEYRAGLGMDGDACRLLHAEADGVPGLVADRYGDYVVLQVGSAAVERRLEMVSDALEELLSPAGVLLRGDAGSRRREGLRRTVAVLRGRVPETVVVREGPVRYRVALWRGQKTGAFLDQRENRLAAGRYARGRVLDVFSYTGGFALHAARRAEHVEAVDSSGAALEAARENARLNRLSNLSFTEANVFDLLRARSDAGEVYDAVILDPPAFARTRRDLPRASRAYKEINLRAMKLLAPGGILITCSCSYHFSREAMEEMLRSAAADAGRSLRVREWRGQAPDHPEVLNIPETRYLKCAVLERLA</sequence>
<evidence type="ECO:0000256" key="1">
    <source>
        <dbReference type="ARBA" id="ARBA00004496"/>
    </source>
</evidence>
<comment type="similarity">
    <text evidence="8">Belongs to the methyltransferase superfamily. RlmI family.</text>
</comment>
<reference evidence="10" key="1">
    <citation type="journal article" date="2019" name="Microbiol. Resour. Announc.">
        <title>Complete Genome Sequence of Rubrobacter xylanophilus Strain AA3-22, Isolated from Arima Onsen in Japan.</title>
        <authorList>
            <person name="Tomariguchi N."/>
            <person name="Miyazaki K."/>
        </authorList>
    </citation>
    <scope>NUCLEOTIDE SEQUENCE [LARGE SCALE GENOMIC DNA]</scope>
    <source>
        <strain evidence="10">AA3-22</strain>
    </source>
</reference>
<dbReference type="GO" id="GO:0003723">
    <property type="term" value="F:RNA binding"/>
    <property type="evidence" value="ECO:0007669"/>
    <property type="project" value="UniProtKB-KW"/>
</dbReference>
<dbReference type="Gene3D" id="2.30.130.10">
    <property type="entry name" value="PUA domain"/>
    <property type="match status" value="1"/>
</dbReference>
<gene>
    <name evidence="10" type="ORF">RxyAA322_01260</name>
</gene>
<dbReference type="PROSITE" id="PS50890">
    <property type="entry name" value="PUA"/>
    <property type="match status" value="1"/>
</dbReference>
<dbReference type="GO" id="GO:0032259">
    <property type="term" value="P:methylation"/>
    <property type="evidence" value="ECO:0007669"/>
    <property type="project" value="UniProtKB-KW"/>
</dbReference>
<keyword evidence="6" id="KW-0949">S-adenosyl-L-methionine</keyword>
<dbReference type="CDD" id="cd02440">
    <property type="entry name" value="AdoMet_MTases"/>
    <property type="match status" value="1"/>
</dbReference>
<proteinExistence type="inferred from homology"/>
<dbReference type="InterPro" id="IPR041532">
    <property type="entry name" value="RlmI-like_PUA"/>
</dbReference>
<dbReference type="SUPFAM" id="SSF88697">
    <property type="entry name" value="PUA domain-like"/>
    <property type="match status" value="1"/>
</dbReference>
<dbReference type="GO" id="GO:0006364">
    <property type="term" value="P:rRNA processing"/>
    <property type="evidence" value="ECO:0007669"/>
    <property type="project" value="UniProtKB-KW"/>
</dbReference>
<evidence type="ECO:0000259" key="9">
    <source>
        <dbReference type="SMART" id="SM00359"/>
    </source>
</evidence>
<dbReference type="SUPFAM" id="SSF53335">
    <property type="entry name" value="S-adenosyl-L-methionine-dependent methyltransferases"/>
    <property type="match status" value="1"/>
</dbReference>
<keyword evidence="11" id="KW-1185">Reference proteome</keyword>
<evidence type="ECO:0000313" key="11">
    <source>
        <dbReference type="Proteomes" id="UP000318065"/>
    </source>
</evidence>
<evidence type="ECO:0000256" key="2">
    <source>
        <dbReference type="ARBA" id="ARBA00022490"/>
    </source>
</evidence>
<dbReference type="GO" id="GO:0005737">
    <property type="term" value="C:cytoplasm"/>
    <property type="evidence" value="ECO:0007669"/>
    <property type="project" value="UniProtKB-SubCell"/>
</dbReference>
<dbReference type="OrthoDB" id="129465at2"/>